<evidence type="ECO:0000313" key="2">
    <source>
        <dbReference type="Ensembl" id="ENSANAP00000016979.1"/>
    </source>
</evidence>
<dbReference type="GeneTree" id="ENSGT00940000168548"/>
<dbReference type="Proteomes" id="UP000233020">
    <property type="component" value="Unplaced"/>
</dbReference>
<sequence>MVELMVEVHGSNGAFYKGFIKDVHEDSLTVKDIQEQITKSHVDGGWLKFG</sequence>
<dbReference type="InterPro" id="IPR041560">
    <property type="entry name" value="Tudor_FRM1"/>
</dbReference>
<feature type="domain" description="Agenet-like" evidence="1">
    <location>
        <begin position="4"/>
        <end position="30"/>
    </location>
</feature>
<dbReference type="AlphaFoldDB" id="A0A2K5D7P6"/>
<dbReference type="Pfam" id="PF18336">
    <property type="entry name" value="Tudor_FRX1"/>
    <property type="match status" value="1"/>
</dbReference>
<keyword evidence="3" id="KW-1185">Reference proteome</keyword>
<evidence type="ECO:0000259" key="1">
    <source>
        <dbReference type="Pfam" id="PF18336"/>
    </source>
</evidence>
<organism evidence="2 3">
    <name type="scientific">Aotus nancymaae</name>
    <name type="common">Ma's night monkey</name>
    <dbReference type="NCBI Taxonomy" id="37293"/>
    <lineage>
        <taxon>Eukaryota</taxon>
        <taxon>Metazoa</taxon>
        <taxon>Chordata</taxon>
        <taxon>Craniata</taxon>
        <taxon>Vertebrata</taxon>
        <taxon>Euteleostomi</taxon>
        <taxon>Mammalia</taxon>
        <taxon>Eutheria</taxon>
        <taxon>Euarchontoglires</taxon>
        <taxon>Primates</taxon>
        <taxon>Haplorrhini</taxon>
        <taxon>Platyrrhini</taxon>
        <taxon>Aotidae</taxon>
        <taxon>Aotus</taxon>
    </lineage>
</organism>
<proteinExistence type="predicted"/>
<reference evidence="2" key="2">
    <citation type="submission" date="2025-09" db="UniProtKB">
        <authorList>
            <consortium name="Ensembl"/>
        </authorList>
    </citation>
    <scope>IDENTIFICATION</scope>
</reference>
<dbReference type="OMA" id="MIKNHAD"/>
<protein>
    <recommendedName>
        <fullName evidence="1">Agenet-like domain-containing protein</fullName>
    </recommendedName>
</protein>
<dbReference type="Gene3D" id="2.30.30.140">
    <property type="match status" value="1"/>
</dbReference>
<name>A0A2K5D7P6_AOTNA</name>
<accession>A0A2K5D7P6</accession>
<dbReference type="Ensembl" id="ENSANAT00000034833.1">
    <property type="protein sequence ID" value="ENSANAP00000016979.1"/>
    <property type="gene ID" value="ENSANAG00000026359.1"/>
</dbReference>
<evidence type="ECO:0000313" key="3">
    <source>
        <dbReference type="Proteomes" id="UP000233020"/>
    </source>
</evidence>
<reference evidence="2" key="1">
    <citation type="submission" date="2025-08" db="UniProtKB">
        <authorList>
            <consortium name="Ensembl"/>
        </authorList>
    </citation>
    <scope>IDENTIFICATION</scope>
</reference>